<feature type="transmembrane region" description="Helical" evidence="7">
    <location>
        <begin position="104"/>
        <end position="125"/>
    </location>
</feature>
<evidence type="ECO:0000256" key="3">
    <source>
        <dbReference type="ARBA" id="ARBA00022475"/>
    </source>
</evidence>
<dbReference type="SUPFAM" id="SSF161098">
    <property type="entry name" value="MetI-like"/>
    <property type="match status" value="1"/>
</dbReference>
<protein>
    <submittedName>
        <fullName evidence="9">ABC transporter permease</fullName>
    </submittedName>
</protein>
<proteinExistence type="inferred from homology"/>
<evidence type="ECO:0000256" key="6">
    <source>
        <dbReference type="ARBA" id="ARBA00023136"/>
    </source>
</evidence>
<dbReference type="InterPro" id="IPR035906">
    <property type="entry name" value="MetI-like_sf"/>
</dbReference>
<evidence type="ECO:0000313" key="9">
    <source>
        <dbReference type="EMBL" id="MFC5289513.1"/>
    </source>
</evidence>
<organism evidence="9 10">
    <name type="scientific">Actinokineospora guangxiensis</name>
    <dbReference type="NCBI Taxonomy" id="1490288"/>
    <lineage>
        <taxon>Bacteria</taxon>
        <taxon>Bacillati</taxon>
        <taxon>Actinomycetota</taxon>
        <taxon>Actinomycetes</taxon>
        <taxon>Pseudonocardiales</taxon>
        <taxon>Pseudonocardiaceae</taxon>
        <taxon>Actinokineospora</taxon>
    </lineage>
</organism>
<keyword evidence="2 7" id="KW-0813">Transport</keyword>
<keyword evidence="5 7" id="KW-1133">Transmembrane helix</keyword>
<dbReference type="EMBL" id="JBHSKF010000011">
    <property type="protein sequence ID" value="MFC5289513.1"/>
    <property type="molecule type" value="Genomic_DNA"/>
</dbReference>
<comment type="subcellular location">
    <subcellularLocation>
        <location evidence="1 7">Cell membrane</location>
        <topology evidence="1 7">Multi-pass membrane protein</topology>
    </subcellularLocation>
</comment>
<dbReference type="InterPro" id="IPR000515">
    <property type="entry name" value="MetI-like"/>
</dbReference>
<evidence type="ECO:0000313" key="10">
    <source>
        <dbReference type="Proteomes" id="UP001596157"/>
    </source>
</evidence>
<reference evidence="10" key="1">
    <citation type="journal article" date="2019" name="Int. J. Syst. Evol. Microbiol.">
        <title>The Global Catalogue of Microorganisms (GCM) 10K type strain sequencing project: providing services to taxonomists for standard genome sequencing and annotation.</title>
        <authorList>
            <consortium name="The Broad Institute Genomics Platform"/>
            <consortium name="The Broad Institute Genome Sequencing Center for Infectious Disease"/>
            <person name="Wu L."/>
            <person name="Ma J."/>
        </authorList>
    </citation>
    <scope>NUCLEOTIDE SEQUENCE [LARGE SCALE GENOMIC DNA]</scope>
    <source>
        <strain evidence="10">CCUG 59778</strain>
    </source>
</reference>
<evidence type="ECO:0000256" key="1">
    <source>
        <dbReference type="ARBA" id="ARBA00004651"/>
    </source>
</evidence>
<feature type="transmembrane region" description="Helical" evidence="7">
    <location>
        <begin position="137"/>
        <end position="158"/>
    </location>
</feature>
<evidence type="ECO:0000256" key="2">
    <source>
        <dbReference type="ARBA" id="ARBA00022448"/>
    </source>
</evidence>
<keyword evidence="3" id="KW-1003">Cell membrane</keyword>
<accession>A0ABW0ESZ7</accession>
<name>A0ABW0ESZ7_9PSEU</name>
<dbReference type="CDD" id="cd06261">
    <property type="entry name" value="TM_PBP2"/>
    <property type="match status" value="1"/>
</dbReference>
<dbReference type="Pfam" id="PF00528">
    <property type="entry name" value="BPD_transp_1"/>
    <property type="match status" value="1"/>
</dbReference>
<sequence>MTTAGLRLVGRLAGWSGLCLAAVLLTYTLASLSFDPLADLRATQPPTPQAVLDARAAELGLDQPIPLRFLGWLSGVVSGDFGVTADGHAIAAQVWERAGTSLRLFLPGSVLAVVLGIALGIWGALRARGAADRLSMAAALVLLAIPVFVLGTLLKILWLPVNQAAGTDLLPFSGETTPGADLSGWAEAGDRLRHLVLPTIAIALPQIAFYSRYQRAAMLEVLHSEFLRAARSRGLTWGRAIRGHGLRMALIPMTALVAFSFGLHMAGGVFTERIFGWHGLGDWMMSAVERQDAMVVATATLLMAVLVVVVGWLADVALVALDPRTRGERR</sequence>
<feature type="transmembrane region" description="Helical" evidence="7">
    <location>
        <begin position="249"/>
        <end position="270"/>
    </location>
</feature>
<comment type="similarity">
    <text evidence="7">Belongs to the binding-protein-dependent transport system permease family.</text>
</comment>
<feature type="transmembrane region" description="Helical" evidence="7">
    <location>
        <begin position="192"/>
        <end position="210"/>
    </location>
</feature>
<feature type="transmembrane region" description="Helical" evidence="7">
    <location>
        <begin position="12"/>
        <end position="30"/>
    </location>
</feature>
<dbReference type="Proteomes" id="UP001596157">
    <property type="component" value="Unassembled WGS sequence"/>
</dbReference>
<evidence type="ECO:0000256" key="7">
    <source>
        <dbReference type="RuleBase" id="RU363032"/>
    </source>
</evidence>
<feature type="transmembrane region" description="Helical" evidence="7">
    <location>
        <begin position="293"/>
        <end position="321"/>
    </location>
</feature>
<gene>
    <name evidence="9" type="ORF">ACFPM7_20870</name>
</gene>
<keyword evidence="6 7" id="KW-0472">Membrane</keyword>
<dbReference type="RefSeq" id="WP_378249359.1">
    <property type="nucleotide sequence ID" value="NZ_JBHSKF010000011.1"/>
</dbReference>
<evidence type="ECO:0000256" key="5">
    <source>
        <dbReference type="ARBA" id="ARBA00022989"/>
    </source>
</evidence>
<evidence type="ECO:0000256" key="4">
    <source>
        <dbReference type="ARBA" id="ARBA00022692"/>
    </source>
</evidence>
<keyword evidence="10" id="KW-1185">Reference proteome</keyword>
<evidence type="ECO:0000259" key="8">
    <source>
        <dbReference type="PROSITE" id="PS50928"/>
    </source>
</evidence>
<dbReference type="Gene3D" id="1.10.3720.10">
    <property type="entry name" value="MetI-like"/>
    <property type="match status" value="1"/>
</dbReference>
<keyword evidence="4 7" id="KW-0812">Transmembrane</keyword>
<dbReference type="PROSITE" id="PS50928">
    <property type="entry name" value="ABC_TM1"/>
    <property type="match status" value="1"/>
</dbReference>
<feature type="domain" description="ABC transmembrane type-1" evidence="8">
    <location>
        <begin position="98"/>
        <end position="314"/>
    </location>
</feature>
<dbReference type="PANTHER" id="PTHR43163">
    <property type="entry name" value="DIPEPTIDE TRANSPORT SYSTEM PERMEASE PROTEIN DPPB-RELATED"/>
    <property type="match status" value="1"/>
</dbReference>
<comment type="caution">
    <text evidence="9">The sequence shown here is derived from an EMBL/GenBank/DDBJ whole genome shotgun (WGS) entry which is preliminary data.</text>
</comment>
<dbReference type="PANTHER" id="PTHR43163:SF6">
    <property type="entry name" value="DIPEPTIDE TRANSPORT SYSTEM PERMEASE PROTEIN DPPB-RELATED"/>
    <property type="match status" value="1"/>
</dbReference>